<dbReference type="InterPro" id="IPR009072">
    <property type="entry name" value="Histone-fold"/>
</dbReference>
<dbReference type="GO" id="GO:0008623">
    <property type="term" value="C:CHRAC"/>
    <property type="evidence" value="ECO:0007669"/>
    <property type="project" value="TreeGrafter"/>
</dbReference>
<feature type="compositionally biased region" description="Low complexity" evidence="3">
    <location>
        <begin position="50"/>
        <end position="69"/>
    </location>
</feature>
<dbReference type="SUPFAM" id="SSF47113">
    <property type="entry name" value="Histone-fold"/>
    <property type="match status" value="2"/>
</dbReference>
<keyword evidence="2" id="KW-0539">Nucleus</keyword>
<sequence length="174" mass="19652">MNRSLLAHQTSSSLLLDHHYYPHQPQNDEPEDEGDTIDNNQSILSTTNQSSFSMETTSSSLLANTSTTSNKEKAKKRMSRVPLSRVSSIMRSSPNLTTVKNDAVALTAHAAELFVRDLVQRTYQHVDLKSELKYEDLADFIASSDINFLKDIIPKTITVAEYYELQKKRQMLDG</sequence>
<evidence type="ECO:0000256" key="1">
    <source>
        <dbReference type="ARBA" id="ARBA00004123"/>
    </source>
</evidence>
<organism evidence="5 6">
    <name type="scientific">Blomia tropicalis</name>
    <name type="common">Mite</name>
    <dbReference type="NCBI Taxonomy" id="40697"/>
    <lineage>
        <taxon>Eukaryota</taxon>
        <taxon>Metazoa</taxon>
        <taxon>Ecdysozoa</taxon>
        <taxon>Arthropoda</taxon>
        <taxon>Chelicerata</taxon>
        <taxon>Arachnida</taxon>
        <taxon>Acari</taxon>
        <taxon>Acariformes</taxon>
        <taxon>Sarcoptiformes</taxon>
        <taxon>Astigmata</taxon>
        <taxon>Glycyphagoidea</taxon>
        <taxon>Echimyopodidae</taxon>
        <taxon>Blomia</taxon>
    </lineage>
</organism>
<keyword evidence="6" id="KW-1185">Reference proteome</keyword>
<dbReference type="Proteomes" id="UP001142055">
    <property type="component" value="Chromosome 1"/>
</dbReference>
<dbReference type="GO" id="GO:0006338">
    <property type="term" value="P:chromatin remodeling"/>
    <property type="evidence" value="ECO:0007669"/>
    <property type="project" value="TreeGrafter"/>
</dbReference>
<dbReference type="GO" id="GO:0046982">
    <property type="term" value="F:protein heterodimerization activity"/>
    <property type="evidence" value="ECO:0007669"/>
    <property type="project" value="InterPro"/>
</dbReference>
<evidence type="ECO:0000313" key="6">
    <source>
        <dbReference type="Proteomes" id="UP001142055"/>
    </source>
</evidence>
<dbReference type="EMBL" id="JAPWDV010000001">
    <property type="protein sequence ID" value="KAJ6221719.1"/>
    <property type="molecule type" value="Genomic_DNA"/>
</dbReference>
<name>A0A9Q0MAA1_BLOTA</name>
<dbReference type="InterPro" id="IPR003958">
    <property type="entry name" value="CBFA_NFYB_domain"/>
</dbReference>
<dbReference type="GO" id="GO:0006261">
    <property type="term" value="P:DNA-templated DNA replication"/>
    <property type="evidence" value="ECO:0007669"/>
    <property type="project" value="TreeGrafter"/>
</dbReference>
<comment type="subcellular location">
    <subcellularLocation>
        <location evidence="1">Nucleus</location>
    </subcellularLocation>
</comment>
<accession>A0A9Q0MAA1</accession>
<comment type="caution">
    <text evidence="5">The sequence shown here is derived from an EMBL/GenBank/DDBJ whole genome shotgun (WGS) entry which is preliminary data.</text>
</comment>
<evidence type="ECO:0000259" key="4">
    <source>
        <dbReference type="Pfam" id="PF00808"/>
    </source>
</evidence>
<dbReference type="PANTHER" id="PTHR10252">
    <property type="entry name" value="HISTONE-LIKE TRANSCRIPTION FACTOR CCAAT-RELATED"/>
    <property type="match status" value="1"/>
</dbReference>
<feature type="region of interest" description="Disordered" evidence="3">
    <location>
        <begin position="16"/>
        <end position="81"/>
    </location>
</feature>
<dbReference type="OrthoDB" id="1291358at2759"/>
<evidence type="ECO:0000256" key="3">
    <source>
        <dbReference type="SAM" id="MobiDB-lite"/>
    </source>
</evidence>
<evidence type="ECO:0000256" key="2">
    <source>
        <dbReference type="ARBA" id="ARBA00023242"/>
    </source>
</evidence>
<protein>
    <recommendedName>
        <fullName evidence="4">Transcription factor CBF/NF-Y/archaeal histone domain-containing protein</fullName>
    </recommendedName>
</protein>
<dbReference type="Gene3D" id="1.10.20.10">
    <property type="entry name" value="Histone, subunit A"/>
    <property type="match status" value="1"/>
</dbReference>
<dbReference type="InterPro" id="IPR050568">
    <property type="entry name" value="Transcr_DNA_Rep_Reg"/>
</dbReference>
<evidence type="ECO:0000313" key="5">
    <source>
        <dbReference type="EMBL" id="KAJ6221719.1"/>
    </source>
</evidence>
<proteinExistence type="predicted"/>
<feature type="compositionally biased region" description="Polar residues" evidence="3">
    <location>
        <begin position="37"/>
        <end position="49"/>
    </location>
</feature>
<gene>
    <name evidence="5" type="ORF">RDWZM_000264</name>
</gene>
<reference evidence="5" key="1">
    <citation type="submission" date="2022-12" db="EMBL/GenBank/DDBJ databases">
        <title>Genome assemblies of Blomia tropicalis.</title>
        <authorList>
            <person name="Cui Y."/>
        </authorList>
    </citation>
    <scope>NUCLEOTIDE SEQUENCE</scope>
    <source>
        <tissue evidence="5">Adult mites</tissue>
    </source>
</reference>
<dbReference type="Pfam" id="PF00808">
    <property type="entry name" value="CBFD_NFYB_HMF"/>
    <property type="match status" value="1"/>
</dbReference>
<feature type="domain" description="Transcription factor CBF/NF-Y/archaeal histone" evidence="4">
    <location>
        <begin position="80"/>
        <end position="126"/>
    </location>
</feature>
<dbReference type="AlphaFoldDB" id="A0A9Q0MAA1"/>
<dbReference type="OMA" id="KRQHEIE"/>
<dbReference type="PANTHER" id="PTHR10252:SF54">
    <property type="entry name" value="CHROMATIN ACCESSIBILITY COMPLEX PROTEIN 1"/>
    <property type="match status" value="1"/>
</dbReference>